<dbReference type="PROSITE" id="PS00463">
    <property type="entry name" value="ZN2_CY6_FUNGAL_1"/>
    <property type="match status" value="1"/>
</dbReference>
<dbReference type="Gene3D" id="4.10.240.10">
    <property type="entry name" value="Zn(2)-C6 fungal-type DNA-binding domain"/>
    <property type="match status" value="1"/>
</dbReference>
<dbReference type="GO" id="GO:0045944">
    <property type="term" value="P:positive regulation of transcription by RNA polymerase II"/>
    <property type="evidence" value="ECO:0007669"/>
    <property type="project" value="UniProtKB-ARBA"/>
</dbReference>
<dbReference type="GO" id="GO:0000981">
    <property type="term" value="F:DNA-binding transcription factor activity, RNA polymerase II-specific"/>
    <property type="evidence" value="ECO:0007669"/>
    <property type="project" value="InterPro"/>
</dbReference>
<dbReference type="SMART" id="SM00066">
    <property type="entry name" value="GAL4"/>
    <property type="match status" value="1"/>
</dbReference>
<keyword evidence="4" id="KW-0539">Nucleus</keyword>
<keyword evidence="5" id="KW-0175">Coiled coil</keyword>
<keyword evidence="2" id="KW-0479">Metal-binding</keyword>
<dbReference type="PANTHER" id="PTHR46910:SF3">
    <property type="entry name" value="HALOTOLERANCE PROTEIN 9-RELATED"/>
    <property type="match status" value="1"/>
</dbReference>
<evidence type="ECO:0000256" key="3">
    <source>
        <dbReference type="ARBA" id="ARBA00023125"/>
    </source>
</evidence>
<dbReference type="Proteomes" id="UP000190831">
    <property type="component" value="Chromosome D"/>
</dbReference>
<dbReference type="GO" id="GO:0005634">
    <property type="term" value="C:nucleus"/>
    <property type="evidence" value="ECO:0007669"/>
    <property type="project" value="UniProtKB-SubCell"/>
</dbReference>
<evidence type="ECO:0000256" key="1">
    <source>
        <dbReference type="ARBA" id="ARBA00004123"/>
    </source>
</evidence>
<dbReference type="PROSITE" id="PS50048">
    <property type="entry name" value="ZN2_CY6_FUNGAL_2"/>
    <property type="match status" value="1"/>
</dbReference>
<proteinExistence type="predicted"/>
<keyword evidence="3" id="KW-0238">DNA-binding</keyword>
<evidence type="ECO:0000313" key="7">
    <source>
        <dbReference type="EMBL" id="SCW00893.1"/>
    </source>
</evidence>
<dbReference type="OMA" id="FHETEGV"/>
<keyword evidence="8" id="KW-1185">Reference proteome</keyword>
<dbReference type="GO" id="GO:0003677">
    <property type="term" value="F:DNA binding"/>
    <property type="evidence" value="ECO:0007669"/>
    <property type="project" value="UniProtKB-KW"/>
</dbReference>
<dbReference type="CDD" id="cd00067">
    <property type="entry name" value="GAL4"/>
    <property type="match status" value="1"/>
</dbReference>
<dbReference type="InterPro" id="IPR036864">
    <property type="entry name" value="Zn2-C6_fun-type_DNA-bd_sf"/>
</dbReference>
<dbReference type="GO" id="GO:0008270">
    <property type="term" value="F:zinc ion binding"/>
    <property type="evidence" value="ECO:0007669"/>
    <property type="project" value="InterPro"/>
</dbReference>
<dbReference type="InterPro" id="IPR001138">
    <property type="entry name" value="Zn2Cys6_DnaBD"/>
</dbReference>
<dbReference type="Pfam" id="PF00172">
    <property type="entry name" value="Zn_clus"/>
    <property type="match status" value="1"/>
</dbReference>
<dbReference type="AlphaFoldDB" id="A0A1G4MB05"/>
<evidence type="ECO:0000256" key="4">
    <source>
        <dbReference type="ARBA" id="ARBA00023242"/>
    </source>
</evidence>
<evidence type="ECO:0000259" key="6">
    <source>
        <dbReference type="PROSITE" id="PS50048"/>
    </source>
</evidence>
<reference evidence="7 8" key="1">
    <citation type="submission" date="2016-03" db="EMBL/GenBank/DDBJ databases">
        <authorList>
            <person name="Devillers H."/>
        </authorList>
    </citation>
    <scope>NUCLEOTIDE SEQUENCE [LARGE SCALE GENOMIC DNA]</scope>
    <source>
        <strain evidence="7">CBS 6772</strain>
    </source>
</reference>
<dbReference type="InterPro" id="IPR050987">
    <property type="entry name" value="AtrR-like"/>
</dbReference>
<sequence length="596" mass="67702">MNYQREIQIKRISLVCNSCRAKKVKCDKIKPSCSRCLKHGTQCSYTPYRNKQKSATVESLQMEVEKLKEQLSICSSSSTSSFETPFAESSVQWCDLAVPLCINGNWKCNYPPFSDLGLFARDRRLRDSIPELFHNDETKKKNELQATNINESLYKVLSSVEDLMKMKSLFLKTIWPHYPFIDVETLNYAFDQVKQNDTFIFPSTSAALNLVIIISSLTKTSQADFQDLLQMVHILEISSSPSEHNLAILLYLKLSATLSALSLTIRDNLSDIILSMALELGIFCDAANFKNRSLRANLWFGTVILLDSHYVDSLYIKDCAYYDTTPLSIRYQIKTKFITMSRQISNSVSFSELEYSLNTLESYYETEVKSQCEEGIAYHCQISLLSLKLNASMLMMLLEEGDFSLQDARVCNLLVDFERLSSALIVYFSRDEVEIVILNNDTVAAIKILSSFALSIALRISSDDHQRVSVLSKLQRGIREIFKSVQRCQADFGWLNIVLKWLSPDCCGGSSSWDRDCESLIFNDFGGQKPNDNAIGDLLFLTEDESSPSLCVSGNFKQQASSDFQEHLNFVDKCHNVSLALCDIQDVEFDICQFFK</sequence>
<evidence type="ECO:0000313" key="8">
    <source>
        <dbReference type="Proteomes" id="UP000190831"/>
    </source>
</evidence>
<comment type="subcellular location">
    <subcellularLocation>
        <location evidence="1">Nucleus</location>
    </subcellularLocation>
</comment>
<dbReference type="STRING" id="4955.A0A1G4MB05"/>
<dbReference type="EMBL" id="LT598492">
    <property type="protein sequence ID" value="SCW00893.1"/>
    <property type="molecule type" value="Genomic_DNA"/>
</dbReference>
<evidence type="ECO:0000256" key="5">
    <source>
        <dbReference type="SAM" id="Coils"/>
    </source>
</evidence>
<dbReference type="PANTHER" id="PTHR46910">
    <property type="entry name" value="TRANSCRIPTION FACTOR PDR1"/>
    <property type="match status" value="1"/>
</dbReference>
<dbReference type="SUPFAM" id="SSF57701">
    <property type="entry name" value="Zn2/Cys6 DNA-binding domain"/>
    <property type="match status" value="1"/>
</dbReference>
<feature type="domain" description="Zn(2)-C6 fungal-type" evidence="6">
    <location>
        <begin position="15"/>
        <end position="45"/>
    </location>
</feature>
<dbReference type="OrthoDB" id="5069333at2759"/>
<dbReference type="CDD" id="cd12148">
    <property type="entry name" value="fungal_TF_MHR"/>
    <property type="match status" value="1"/>
</dbReference>
<gene>
    <name evidence="7" type="ORF">LAFE_0D00452G</name>
</gene>
<evidence type="ECO:0000256" key="2">
    <source>
        <dbReference type="ARBA" id="ARBA00022723"/>
    </source>
</evidence>
<feature type="coiled-coil region" evidence="5">
    <location>
        <begin position="50"/>
        <end position="77"/>
    </location>
</feature>
<accession>A0A1G4MB05</accession>
<name>A0A1G4MB05_LACFM</name>
<dbReference type="PRINTS" id="PR00755">
    <property type="entry name" value="AFLATOXINBRP"/>
</dbReference>
<protein>
    <submittedName>
        <fullName evidence="7">LAFE_0D00452g1_1</fullName>
    </submittedName>
</protein>
<organism evidence="7 8">
    <name type="scientific">Lachancea fermentati</name>
    <name type="common">Zygosaccharomyces fermentati</name>
    <dbReference type="NCBI Taxonomy" id="4955"/>
    <lineage>
        <taxon>Eukaryota</taxon>
        <taxon>Fungi</taxon>
        <taxon>Dikarya</taxon>
        <taxon>Ascomycota</taxon>
        <taxon>Saccharomycotina</taxon>
        <taxon>Saccharomycetes</taxon>
        <taxon>Saccharomycetales</taxon>
        <taxon>Saccharomycetaceae</taxon>
        <taxon>Lachancea</taxon>
    </lineage>
</organism>